<comment type="caution">
    <text evidence="2">The sequence shown here is derived from an EMBL/GenBank/DDBJ whole genome shotgun (WGS) entry which is preliminary data.</text>
</comment>
<reference evidence="2 3" key="1">
    <citation type="journal article" date="2020" name="ISME J.">
        <title>Uncovering the hidden diversity of litter-decomposition mechanisms in mushroom-forming fungi.</title>
        <authorList>
            <person name="Floudas D."/>
            <person name="Bentzer J."/>
            <person name="Ahren D."/>
            <person name="Johansson T."/>
            <person name="Persson P."/>
            <person name="Tunlid A."/>
        </authorList>
    </citation>
    <scope>NUCLEOTIDE SEQUENCE [LARGE SCALE GENOMIC DNA]</scope>
    <source>
        <strain evidence="2 3">CBS 291.85</strain>
    </source>
</reference>
<name>A0A8H5LST1_9AGAR</name>
<protein>
    <submittedName>
        <fullName evidence="2">Uncharacterized protein</fullName>
    </submittedName>
</protein>
<organism evidence="2 3">
    <name type="scientific">Tetrapyrgos nigripes</name>
    <dbReference type="NCBI Taxonomy" id="182062"/>
    <lineage>
        <taxon>Eukaryota</taxon>
        <taxon>Fungi</taxon>
        <taxon>Dikarya</taxon>
        <taxon>Basidiomycota</taxon>
        <taxon>Agaricomycotina</taxon>
        <taxon>Agaricomycetes</taxon>
        <taxon>Agaricomycetidae</taxon>
        <taxon>Agaricales</taxon>
        <taxon>Marasmiineae</taxon>
        <taxon>Marasmiaceae</taxon>
        <taxon>Tetrapyrgos</taxon>
    </lineage>
</organism>
<feature type="region of interest" description="Disordered" evidence="1">
    <location>
        <begin position="14"/>
        <end position="38"/>
    </location>
</feature>
<proteinExistence type="predicted"/>
<sequence length="90" mass="10175">MLLSGMGYRFIVINPPPPPRLRRPHHRRRGLAGRPTNPNYQIACTQMYNHLAHIGESPAIQDHYTKLPPSRRGNFPAYKVGLSYGKGQKG</sequence>
<feature type="compositionally biased region" description="Basic residues" evidence="1">
    <location>
        <begin position="20"/>
        <end position="31"/>
    </location>
</feature>
<dbReference type="Proteomes" id="UP000559256">
    <property type="component" value="Unassembled WGS sequence"/>
</dbReference>
<evidence type="ECO:0000256" key="1">
    <source>
        <dbReference type="SAM" id="MobiDB-lite"/>
    </source>
</evidence>
<evidence type="ECO:0000313" key="3">
    <source>
        <dbReference type="Proteomes" id="UP000559256"/>
    </source>
</evidence>
<dbReference type="OrthoDB" id="3031270at2759"/>
<gene>
    <name evidence="2" type="ORF">D9758_004454</name>
</gene>
<keyword evidence="3" id="KW-1185">Reference proteome</keyword>
<accession>A0A8H5LST1</accession>
<evidence type="ECO:0000313" key="2">
    <source>
        <dbReference type="EMBL" id="KAF5368064.1"/>
    </source>
</evidence>
<dbReference type="AlphaFoldDB" id="A0A8H5LST1"/>
<dbReference type="EMBL" id="JAACJM010000017">
    <property type="protein sequence ID" value="KAF5368064.1"/>
    <property type="molecule type" value="Genomic_DNA"/>
</dbReference>